<feature type="region of interest" description="Disordered" evidence="1">
    <location>
        <begin position="236"/>
        <end position="272"/>
    </location>
</feature>
<dbReference type="InterPro" id="IPR000014">
    <property type="entry name" value="PAS"/>
</dbReference>
<keyword evidence="4" id="KW-1185">Reference proteome</keyword>
<name>L8HFG9_ACACF</name>
<dbReference type="GO" id="GO:0008270">
    <property type="term" value="F:zinc ion binding"/>
    <property type="evidence" value="ECO:0007669"/>
    <property type="project" value="InterPro"/>
</dbReference>
<evidence type="ECO:0000313" key="3">
    <source>
        <dbReference type="EMBL" id="ELR23992.1"/>
    </source>
</evidence>
<dbReference type="Proteomes" id="UP000011083">
    <property type="component" value="Unassembled WGS sequence"/>
</dbReference>
<feature type="compositionally biased region" description="Low complexity" evidence="1">
    <location>
        <begin position="125"/>
        <end position="158"/>
    </location>
</feature>
<dbReference type="InterPro" id="IPR036864">
    <property type="entry name" value="Zn2-C6_fun-type_DNA-bd_sf"/>
</dbReference>
<dbReference type="KEGG" id="acan:ACA1_143720"/>
<feature type="domain" description="Zn(2)-C6 fungal-type" evidence="2">
    <location>
        <begin position="32"/>
        <end position="61"/>
    </location>
</feature>
<dbReference type="GO" id="GO:0000981">
    <property type="term" value="F:DNA-binding transcription factor activity, RNA polymerase II-specific"/>
    <property type="evidence" value="ECO:0007669"/>
    <property type="project" value="InterPro"/>
</dbReference>
<sequence>METEADCHSSLSSHHQQPATDTERAGAAGPKACATCRLAHVSCDRNQPCARCMRLGKTDSCQPSPTRKRGRPRKAPSDEQPPVRHHQPQLSKRACIRPTTTNAVVMSDDTTTSCQHLPSLQLCPTTTANSASPTTTTTTYAGSTSLPSSSPSRSSSSPADEGCASFSQPEARSLPGHQRFAPAAGQKQEQDSQGLRSLLMLVVDQMREMRRENERLHDTIAQLCTTQKETERRLARMEQDYQPSSSRRHAWSWSSTRRATTTPQPTDLTTTSAQSSSWCVGVPHVAAAAPTTSRAEVERFIAQTLPFLRAFDQSSLIIRDLQRPFVVMHMNEVETLDDLMPIIVYASPSLCSLLGYNSFELHGSPIASFGFADQEFLPMFVEIALTPSPTPVGLPLGATGVFDTKDGRSVRVSTTHQVLYSQRQMVDKVLESAPLTTPGLRVVNDPTARAIARAHLLTRLPHSLLFELRGRGRELTTTTQLPDAAHHHRDSHHCLHHHQAFVEPLTSQQQDDVGAMQPELRADAELEELIRVLGSPSQGSGGRVRSPQMTMGFTSRPPPTPSSLAERWMR</sequence>
<dbReference type="InterPro" id="IPR001138">
    <property type="entry name" value="Zn2Cys6_DnaBD"/>
</dbReference>
<feature type="region of interest" description="Disordered" evidence="1">
    <location>
        <begin position="59"/>
        <end position="98"/>
    </location>
</feature>
<feature type="region of interest" description="Disordered" evidence="1">
    <location>
        <begin position="1"/>
        <end position="26"/>
    </location>
</feature>
<dbReference type="OrthoDB" id="2162994at2759"/>
<dbReference type="Gene3D" id="4.10.240.10">
    <property type="entry name" value="Zn(2)-C6 fungal-type DNA-binding domain"/>
    <property type="match status" value="1"/>
</dbReference>
<evidence type="ECO:0000256" key="1">
    <source>
        <dbReference type="SAM" id="MobiDB-lite"/>
    </source>
</evidence>
<dbReference type="Pfam" id="PF00172">
    <property type="entry name" value="Zn_clus"/>
    <property type="match status" value="1"/>
</dbReference>
<dbReference type="CDD" id="cd00130">
    <property type="entry name" value="PAS"/>
    <property type="match status" value="1"/>
</dbReference>
<dbReference type="SUPFAM" id="SSF57701">
    <property type="entry name" value="Zn2/Cys6 DNA-binding domain"/>
    <property type="match status" value="1"/>
</dbReference>
<protein>
    <submittedName>
        <fullName evidence="3">Fungal Zn(2)-Cys(6) binuclear cluster domain containing protein</fullName>
    </submittedName>
</protein>
<dbReference type="SMART" id="SM00066">
    <property type="entry name" value="GAL4"/>
    <property type="match status" value="1"/>
</dbReference>
<dbReference type="CDD" id="cd00067">
    <property type="entry name" value="GAL4"/>
    <property type="match status" value="1"/>
</dbReference>
<reference evidence="3 4" key="1">
    <citation type="journal article" date="2013" name="Genome Biol.">
        <title>Genome of Acanthamoeba castellanii highlights extensive lateral gene transfer and early evolution of tyrosine kinase signaling.</title>
        <authorList>
            <person name="Clarke M."/>
            <person name="Lohan A.J."/>
            <person name="Liu B."/>
            <person name="Lagkouvardos I."/>
            <person name="Roy S."/>
            <person name="Zafar N."/>
            <person name="Bertelli C."/>
            <person name="Schilde C."/>
            <person name="Kianianmomeni A."/>
            <person name="Burglin T.R."/>
            <person name="Frech C."/>
            <person name="Turcotte B."/>
            <person name="Kopec K.O."/>
            <person name="Synnott J.M."/>
            <person name="Choo C."/>
            <person name="Paponov I."/>
            <person name="Finkler A."/>
            <person name="Soon Heng Tan C."/>
            <person name="Hutchins A.P."/>
            <person name="Weinmeier T."/>
            <person name="Rattei T."/>
            <person name="Chu J.S."/>
            <person name="Gimenez G."/>
            <person name="Irimia M."/>
            <person name="Rigden D.J."/>
            <person name="Fitzpatrick D.A."/>
            <person name="Lorenzo-Morales J."/>
            <person name="Bateman A."/>
            <person name="Chiu C.H."/>
            <person name="Tang P."/>
            <person name="Hegemann P."/>
            <person name="Fromm H."/>
            <person name="Raoult D."/>
            <person name="Greub G."/>
            <person name="Miranda-Saavedra D."/>
            <person name="Chen N."/>
            <person name="Nash P."/>
            <person name="Ginger M.L."/>
            <person name="Horn M."/>
            <person name="Schaap P."/>
            <person name="Caler L."/>
            <person name="Loftus B."/>
        </authorList>
    </citation>
    <scope>NUCLEOTIDE SEQUENCE [LARGE SCALE GENOMIC DNA]</scope>
    <source>
        <strain evidence="3 4">Neff</strain>
    </source>
</reference>
<dbReference type="GeneID" id="14924991"/>
<organism evidence="3 4">
    <name type="scientific">Acanthamoeba castellanii (strain ATCC 30010 / Neff)</name>
    <dbReference type="NCBI Taxonomy" id="1257118"/>
    <lineage>
        <taxon>Eukaryota</taxon>
        <taxon>Amoebozoa</taxon>
        <taxon>Discosea</taxon>
        <taxon>Longamoebia</taxon>
        <taxon>Centramoebida</taxon>
        <taxon>Acanthamoebidae</taxon>
        <taxon>Acanthamoeba</taxon>
    </lineage>
</organism>
<dbReference type="EMBL" id="KB007840">
    <property type="protein sequence ID" value="ELR23992.1"/>
    <property type="molecule type" value="Genomic_DNA"/>
</dbReference>
<feature type="region of interest" description="Disordered" evidence="1">
    <location>
        <begin position="123"/>
        <end position="192"/>
    </location>
</feature>
<proteinExistence type="predicted"/>
<dbReference type="RefSeq" id="XP_004353520.1">
    <property type="nucleotide sequence ID" value="XM_004353468.1"/>
</dbReference>
<dbReference type="PROSITE" id="PS50048">
    <property type="entry name" value="ZN2_CY6_FUNGAL_2"/>
    <property type="match status" value="1"/>
</dbReference>
<evidence type="ECO:0000259" key="2">
    <source>
        <dbReference type="PROSITE" id="PS50048"/>
    </source>
</evidence>
<feature type="compositionally biased region" description="Polar residues" evidence="1">
    <location>
        <begin position="9"/>
        <end position="20"/>
    </location>
</feature>
<feature type="compositionally biased region" description="Low complexity" evidence="1">
    <location>
        <begin position="251"/>
        <end position="271"/>
    </location>
</feature>
<feature type="region of interest" description="Disordered" evidence="1">
    <location>
        <begin position="534"/>
        <end position="570"/>
    </location>
</feature>
<dbReference type="AlphaFoldDB" id="L8HFG9"/>
<dbReference type="PROSITE" id="PS00463">
    <property type="entry name" value="ZN2_CY6_FUNGAL_1"/>
    <property type="match status" value="1"/>
</dbReference>
<evidence type="ECO:0000313" key="4">
    <source>
        <dbReference type="Proteomes" id="UP000011083"/>
    </source>
</evidence>
<gene>
    <name evidence="3" type="ORF">ACA1_143720</name>
</gene>
<accession>L8HFG9</accession>
<dbReference type="VEuPathDB" id="AmoebaDB:ACA1_143720"/>